<name>D5EFL9_AMICL</name>
<feature type="domain" description="CMP/dCMP-type deaminase" evidence="9">
    <location>
        <begin position="5"/>
        <end position="113"/>
    </location>
</feature>
<dbReference type="GO" id="GO:0002100">
    <property type="term" value="P:tRNA wobble adenosine to inosine editing"/>
    <property type="evidence" value="ECO:0007669"/>
    <property type="project" value="UniProtKB-UniRule"/>
</dbReference>
<evidence type="ECO:0000256" key="7">
    <source>
        <dbReference type="ARBA" id="ARBA00048045"/>
    </source>
</evidence>
<comment type="subunit">
    <text evidence="2 8">Homodimer.</text>
</comment>
<keyword evidence="6 8" id="KW-0862">Zinc</keyword>
<reference evidence="10 11" key="1">
    <citation type="journal article" date="2010" name="Stand. Genomic Sci.">
        <title>Complete genome sequence of Aminobacterium colombiense type strain (ALA-1).</title>
        <authorList>
            <person name="Chertkov O."/>
            <person name="Sikorski J."/>
            <person name="Brambilla E."/>
            <person name="Lapidus A."/>
            <person name="Copeland A."/>
            <person name="Glavina Del Rio T."/>
            <person name="Nolan M."/>
            <person name="Lucas S."/>
            <person name="Tice H."/>
            <person name="Cheng J.F."/>
            <person name="Han C."/>
            <person name="Detter J.C."/>
            <person name="Bruce D."/>
            <person name="Tapia R."/>
            <person name="Goodwin L."/>
            <person name="Pitluck S."/>
            <person name="Liolios K."/>
            <person name="Ivanova N."/>
            <person name="Mavromatis K."/>
            <person name="Ovchinnikova G."/>
            <person name="Pati A."/>
            <person name="Chen A."/>
            <person name="Palaniappan K."/>
            <person name="Land M."/>
            <person name="Hauser L."/>
            <person name="Chang Y.J."/>
            <person name="Jeffries C.D."/>
            <person name="Spring S."/>
            <person name="Rohde M."/>
            <person name="Goker M."/>
            <person name="Bristow J."/>
            <person name="Eisen J.A."/>
            <person name="Markowitz V."/>
            <person name="Hugenholtz P."/>
            <person name="Kyrpides N.C."/>
            <person name="Klenk H.P."/>
        </authorList>
    </citation>
    <scope>NUCLEOTIDE SEQUENCE [LARGE SCALE GENOMIC DNA]</scope>
    <source>
        <strain evidence="11">DSM 12261 / ALA-1</strain>
    </source>
</reference>
<protein>
    <recommendedName>
        <fullName evidence="8">tRNA-specific adenosine deaminase</fullName>
        <ecNumber evidence="8">3.5.4.33</ecNumber>
    </recommendedName>
</protein>
<evidence type="ECO:0000313" key="11">
    <source>
        <dbReference type="Proteomes" id="UP000002366"/>
    </source>
</evidence>
<feature type="binding site" evidence="8">
    <location>
        <position position="84"/>
    </location>
    <ligand>
        <name>Zn(2+)</name>
        <dbReference type="ChEBI" id="CHEBI:29105"/>
        <note>catalytic</note>
    </ligand>
</feature>
<evidence type="ECO:0000256" key="5">
    <source>
        <dbReference type="ARBA" id="ARBA00022801"/>
    </source>
</evidence>
<dbReference type="GO" id="GO:0052717">
    <property type="term" value="F:tRNA-specific adenosine-34 deaminase activity"/>
    <property type="evidence" value="ECO:0007669"/>
    <property type="project" value="UniProtKB-UniRule"/>
</dbReference>
<dbReference type="KEGG" id="aco:Amico_1230"/>
<dbReference type="AlphaFoldDB" id="D5EFL9"/>
<dbReference type="InterPro" id="IPR028883">
    <property type="entry name" value="tRNA_aden_deaminase"/>
</dbReference>
<dbReference type="FunFam" id="3.40.140.10:FF:000005">
    <property type="entry name" value="tRNA-specific adenosine deaminase"/>
    <property type="match status" value="1"/>
</dbReference>
<evidence type="ECO:0000313" key="10">
    <source>
        <dbReference type="EMBL" id="ADE57351.1"/>
    </source>
</evidence>
<dbReference type="InterPro" id="IPR058535">
    <property type="entry name" value="MafB19-deam"/>
</dbReference>
<sequence length="156" mass="17136">MIHSDTDIFFMNMALDEARKAAEHGEVPVAALVVRNNEVIGKGSNSKHLDPTAHAEIIAIREATERLGTWNLRGSTLYVTLEPCPMCAGAIVLSRIKCLVYGAADPRAGACGTLYNIVQDSRLNHRCEVIKGVLAQESANLLWDYFKKRRQNSSAP</sequence>
<comment type="function">
    <text evidence="8">Catalyzes the deamination of adenosine to inosine at the wobble position 34 of tRNA(Arg2).</text>
</comment>
<keyword evidence="11" id="KW-1185">Reference proteome</keyword>
<comment type="cofactor">
    <cofactor evidence="8">
        <name>Zn(2+)</name>
        <dbReference type="ChEBI" id="CHEBI:29105"/>
    </cofactor>
    <text evidence="8">Binds 1 zinc ion per subunit.</text>
</comment>
<organism evidence="10 11">
    <name type="scientific">Aminobacterium colombiense (strain DSM 12261 / ALA-1)</name>
    <dbReference type="NCBI Taxonomy" id="572547"/>
    <lineage>
        <taxon>Bacteria</taxon>
        <taxon>Thermotogati</taxon>
        <taxon>Synergistota</taxon>
        <taxon>Synergistia</taxon>
        <taxon>Synergistales</taxon>
        <taxon>Aminobacteriaceae</taxon>
        <taxon>Aminobacterium</taxon>
    </lineage>
</organism>
<dbReference type="Proteomes" id="UP000002366">
    <property type="component" value="Chromosome"/>
</dbReference>
<evidence type="ECO:0000256" key="8">
    <source>
        <dbReference type="HAMAP-Rule" id="MF_00972"/>
    </source>
</evidence>
<feature type="binding site" evidence="8">
    <location>
        <position position="87"/>
    </location>
    <ligand>
        <name>Zn(2+)</name>
        <dbReference type="ChEBI" id="CHEBI:29105"/>
        <note>catalytic</note>
    </ligand>
</feature>
<feature type="active site" description="Proton donor" evidence="8">
    <location>
        <position position="56"/>
    </location>
</feature>
<evidence type="ECO:0000256" key="2">
    <source>
        <dbReference type="ARBA" id="ARBA00011738"/>
    </source>
</evidence>
<dbReference type="PROSITE" id="PS51747">
    <property type="entry name" value="CYT_DCMP_DEAMINASES_2"/>
    <property type="match status" value="1"/>
</dbReference>
<dbReference type="SUPFAM" id="SSF53927">
    <property type="entry name" value="Cytidine deaminase-like"/>
    <property type="match status" value="1"/>
</dbReference>
<evidence type="ECO:0000259" key="9">
    <source>
        <dbReference type="PROSITE" id="PS51747"/>
    </source>
</evidence>
<keyword evidence="4 8" id="KW-0479">Metal-binding</keyword>
<evidence type="ECO:0000256" key="4">
    <source>
        <dbReference type="ARBA" id="ARBA00022723"/>
    </source>
</evidence>
<keyword evidence="5 8" id="KW-0378">Hydrolase</keyword>
<dbReference type="Gene3D" id="3.40.140.10">
    <property type="entry name" value="Cytidine Deaminase, domain 2"/>
    <property type="match status" value="1"/>
</dbReference>
<accession>D5EFL9</accession>
<dbReference type="Pfam" id="PF14437">
    <property type="entry name" value="MafB19-deam"/>
    <property type="match status" value="1"/>
</dbReference>
<evidence type="ECO:0000256" key="3">
    <source>
        <dbReference type="ARBA" id="ARBA00022694"/>
    </source>
</evidence>
<dbReference type="PANTHER" id="PTHR11079">
    <property type="entry name" value="CYTOSINE DEAMINASE FAMILY MEMBER"/>
    <property type="match status" value="1"/>
</dbReference>
<proteinExistence type="inferred from homology"/>
<dbReference type="EC" id="3.5.4.33" evidence="8"/>
<comment type="catalytic activity">
    <reaction evidence="7 8">
        <text>adenosine(34) in tRNA + H2O + H(+) = inosine(34) in tRNA + NH4(+)</text>
        <dbReference type="Rhea" id="RHEA:43168"/>
        <dbReference type="Rhea" id="RHEA-COMP:10373"/>
        <dbReference type="Rhea" id="RHEA-COMP:10374"/>
        <dbReference type="ChEBI" id="CHEBI:15377"/>
        <dbReference type="ChEBI" id="CHEBI:15378"/>
        <dbReference type="ChEBI" id="CHEBI:28938"/>
        <dbReference type="ChEBI" id="CHEBI:74411"/>
        <dbReference type="ChEBI" id="CHEBI:82852"/>
        <dbReference type="EC" id="3.5.4.33"/>
    </reaction>
</comment>
<dbReference type="InterPro" id="IPR002125">
    <property type="entry name" value="CMP_dCMP_dom"/>
</dbReference>
<dbReference type="NCBIfam" id="NF008113">
    <property type="entry name" value="PRK10860.1"/>
    <property type="match status" value="1"/>
</dbReference>
<feature type="binding site" evidence="8">
    <location>
        <position position="54"/>
    </location>
    <ligand>
        <name>Zn(2+)</name>
        <dbReference type="ChEBI" id="CHEBI:29105"/>
        <note>catalytic</note>
    </ligand>
</feature>
<dbReference type="STRING" id="572547.Amico_1230"/>
<dbReference type="HOGENOM" id="CLU_025810_3_2_0"/>
<dbReference type="CDD" id="cd01285">
    <property type="entry name" value="nucleoside_deaminase"/>
    <property type="match status" value="1"/>
</dbReference>
<dbReference type="InterPro" id="IPR016192">
    <property type="entry name" value="APOBEC/CMP_deaminase_Zn-bd"/>
</dbReference>
<comment type="similarity">
    <text evidence="1">Belongs to the cytidine and deoxycytidylate deaminase family. ADAT2 subfamily.</text>
</comment>
<evidence type="ECO:0000256" key="1">
    <source>
        <dbReference type="ARBA" id="ARBA00010669"/>
    </source>
</evidence>
<dbReference type="PROSITE" id="PS00903">
    <property type="entry name" value="CYT_DCMP_DEAMINASES_1"/>
    <property type="match status" value="1"/>
</dbReference>
<evidence type="ECO:0000256" key="6">
    <source>
        <dbReference type="ARBA" id="ARBA00022833"/>
    </source>
</evidence>
<dbReference type="HAMAP" id="MF_00972">
    <property type="entry name" value="tRNA_aden_deaminase"/>
    <property type="match status" value="1"/>
</dbReference>
<keyword evidence="3 8" id="KW-0819">tRNA processing</keyword>
<dbReference type="eggNOG" id="COG0590">
    <property type="taxonomic scope" value="Bacteria"/>
</dbReference>
<dbReference type="GO" id="GO:0008270">
    <property type="term" value="F:zinc ion binding"/>
    <property type="evidence" value="ECO:0007669"/>
    <property type="project" value="UniProtKB-UniRule"/>
</dbReference>
<dbReference type="InterPro" id="IPR016193">
    <property type="entry name" value="Cytidine_deaminase-like"/>
</dbReference>
<gene>
    <name evidence="8" type="primary">tadA</name>
    <name evidence="10" type="ordered locus">Amico_1230</name>
</gene>
<dbReference type="EMBL" id="CP001997">
    <property type="protein sequence ID" value="ADE57351.1"/>
    <property type="molecule type" value="Genomic_DNA"/>
</dbReference>
<dbReference type="PANTHER" id="PTHR11079:SF202">
    <property type="entry name" value="TRNA-SPECIFIC ADENOSINE DEAMINASE"/>
    <property type="match status" value="1"/>
</dbReference>